<dbReference type="RefSeq" id="WP_088499174.1">
    <property type="nucleotide sequence ID" value="NZ_CP181870.1"/>
</dbReference>
<reference evidence="1 2" key="1">
    <citation type="submission" date="2023-03" db="EMBL/GenBank/DDBJ databases">
        <title>WGS of NDM-producing Providencia thailandensis from Ukrainian patients.</title>
        <authorList>
            <person name="Zabicka D."/>
            <person name="Izdebski R."/>
            <person name="Urbanowicz P."/>
            <person name="Biedrzycka M."/>
            <person name="Guzek A."/>
            <person name="Gniadkowski M."/>
        </authorList>
    </citation>
    <scope>NUCLEOTIDE SEQUENCE [LARGE SCALE GENOMIC DNA]</scope>
    <source>
        <strain evidence="1 2">8015-22</strain>
    </source>
</reference>
<evidence type="ECO:0008006" key="3">
    <source>
        <dbReference type="Google" id="ProtNLM"/>
    </source>
</evidence>
<dbReference type="PANTHER" id="PTHR34611:SF2">
    <property type="entry name" value="INACTIVE RECOMBINATION-PROMOTING NUCLEASE-LIKE PROTEIN RPNE-RELATED"/>
    <property type="match status" value="1"/>
</dbReference>
<name>A0AAJ1N6J8_PROST</name>
<gene>
    <name evidence="1" type="ORF">PZS58_13260</name>
</gene>
<protein>
    <recommendedName>
        <fullName evidence="3">Transposase</fullName>
    </recommendedName>
</protein>
<dbReference type="Proteomes" id="UP001163056">
    <property type="component" value="Unassembled WGS sequence"/>
</dbReference>
<dbReference type="GO" id="GO:0006310">
    <property type="term" value="P:DNA recombination"/>
    <property type="evidence" value="ECO:0007669"/>
    <property type="project" value="TreeGrafter"/>
</dbReference>
<dbReference type="AlphaFoldDB" id="A0AAJ1N6J8"/>
<dbReference type="EMBL" id="JAREJI010000008">
    <property type="protein sequence ID" value="MDE8770474.1"/>
    <property type="molecule type" value="Genomic_DNA"/>
</dbReference>
<comment type="caution">
    <text evidence="1">The sequence shown here is derived from an EMBL/GenBank/DDBJ whole genome shotgun (WGS) entry which is preliminary data.</text>
</comment>
<accession>A0AAJ1N6J8</accession>
<dbReference type="GO" id="GO:1990238">
    <property type="term" value="F:double-stranded DNA endonuclease activity"/>
    <property type="evidence" value="ECO:0007669"/>
    <property type="project" value="TreeGrafter"/>
</dbReference>
<dbReference type="PANTHER" id="PTHR34611">
    <property type="match status" value="1"/>
</dbReference>
<dbReference type="InterPro" id="IPR051699">
    <property type="entry name" value="Rpn/YhgA-like_nuclease"/>
</dbReference>
<proteinExistence type="predicted"/>
<organism evidence="1 2">
    <name type="scientific">Providencia stuartii</name>
    <dbReference type="NCBI Taxonomy" id="588"/>
    <lineage>
        <taxon>Bacteria</taxon>
        <taxon>Pseudomonadati</taxon>
        <taxon>Pseudomonadota</taxon>
        <taxon>Gammaproteobacteria</taxon>
        <taxon>Enterobacterales</taxon>
        <taxon>Morganellaceae</taxon>
        <taxon>Providencia</taxon>
    </lineage>
</organism>
<sequence>MDAENVEKIVQQLSEKTEKHQEVIMNIAQRLQDKGLKAGWEKGHQQGLEEGIEKGIEKGKHEANLATARTLLKNGISLELIMESTGLSQEELISLQ</sequence>
<evidence type="ECO:0000313" key="2">
    <source>
        <dbReference type="Proteomes" id="UP001163056"/>
    </source>
</evidence>
<evidence type="ECO:0000313" key="1">
    <source>
        <dbReference type="EMBL" id="MDE8770474.1"/>
    </source>
</evidence>